<dbReference type="PRINTS" id="PR00133">
    <property type="entry name" value="GLHYDRLASE3"/>
</dbReference>
<proteinExistence type="inferred from homology"/>
<dbReference type="InterPro" id="IPR002772">
    <property type="entry name" value="Glyco_hydro_3_C"/>
</dbReference>
<accession>A0A9D1F5Y9</accession>
<dbReference type="SUPFAM" id="SSF51445">
    <property type="entry name" value="(Trans)glycosidases"/>
    <property type="match status" value="1"/>
</dbReference>
<dbReference type="PANTHER" id="PTHR42715:SF10">
    <property type="entry name" value="BETA-GLUCOSIDASE"/>
    <property type="match status" value="1"/>
</dbReference>
<comment type="caution">
    <text evidence="6">The sequence shown here is derived from an EMBL/GenBank/DDBJ whole genome shotgun (WGS) entry which is preliminary data.</text>
</comment>
<dbReference type="PANTHER" id="PTHR42715">
    <property type="entry name" value="BETA-GLUCOSIDASE"/>
    <property type="match status" value="1"/>
</dbReference>
<evidence type="ECO:0000313" key="7">
    <source>
        <dbReference type="Proteomes" id="UP000823927"/>
    </source>
</evidence>
<name>A0A9D1F5Y9_9FIRM</name>
<dbReference type="InterPro" id="IPR017853">
    <property type="entry name" value="GH"/>
</dbReference>
<dbReference type="InterPro" id="IPR001764">
    <property type="entry name" value="Glyco_hydro_3_N"/>
</dbReference>
<protein>
    <submittedName>
        <fullName evidence="6">Glycoside hydrolase family 3 protein</fullName>
    </submittedName>
</protein>
<dbReference type="Gene3D" id="3.40.50.1700">
    <property type="entry name" value="Glycoside hydrolase family 3 C-terminal domain"/>
    <property type="match status" value="1"/>
</dbReference>
<dbReference type="InterPro" id="IPR026891">
    <property type="entry name" value="Fn3-like"/>
</dbReference>
<reference evidence="6" key="1">
    <citation type="submission" date="2020-10" db="EMBL/GenBank/DDBJ databases">
        <authorList>
            <person name="Gilroy R."/>
        </authorList>
    </citation>
    <scope>NUCLEOTIDE SEQUENCE</scope>
    <source>
        <strain evidence="6">CHK178-757</strain>
    </source>
</reference>
<dbReference type="SUPFAM" id="SSF52279">
    <property type="entry name" value="Beta-D-glucan exohydrolase, C-terminal domain"/>
    <property type="match status" value="1"/>
</dbReference>
<evidence type="ECO:0000259" key="5">
    <source>
        <dbReference type="SMART" id="SM01217"/>
    </source>
</evidence>
<dbReference type="Gene3D" id="2.60.40.10">
    <property type="entry name" value="Immunoglobulins"/>
    <property type="match status" value="1"/>
</dbReference>
<reference evidence="6" key="2">
    <citation type="journal article" date="2021" name="PeerJ">
        <title>Extensive microbial diversity within the chicken gut microbiome revealed by metagenomics and culture.</title>
        <authorList>
            <person name="Gilroy R."/>
            <person name="Ravi A."/>
            <person name="Getino M."/>
            <person name="Pursley I."/>
            <person name="Horton D.L."/>
            <person name="Alikhan N.F."/>
            <person name="Baker D."/>
            <person name="Gharbi K."/>
            <person name="Hall N."/>
            <person name="Watson M."/>
            <person name="Adriaenssens E.M."/>
            <person name="Foster-Nyarko E."/>
            <person name="Jarju S."/>
            <person name="Secka A."/>
            <person name="Antonio M."/>
            <person name="Oren A."/>
            <person name="Chaudhuri R.R."/>
            <person name="La Ragione R."/>
            <person name="Hildebrand F."/>
            <person name="Pallen M.J."/>
        </authorList>
    </citation>
    <scope>NUCLEOTIDE SEQUENCE</scope>
    <source>
        <strain evidence="6">CHK178-757</strain>
    </source>
</reference>
<dbReference type="EMBL" id="DVIT01000049">
    <property type="protein sequence ID" value="HIS48258.1"/>
    <property type="molecule type" value="Genomic_DNA"/>
</dbReference>
<dbReference type="InterPro" id="IPR013783">
    <property type="entry name" value="Ig-like_fold"/>
</dbReference>
<dbReference type="InterPro" id="IPR036962">
    <property type="entry name" value="Glyco_hydro_3_N_sf"/>
</dbReference>
<keyword evidence="3" id="KW-0119">Carbohydrate metabolism</keyword>
<dbReference type="Pfam" id="PF14310">
    <property type="entry name" value="Fn3-like"/>
    <property type="match status" value="1"/>
</dbReference>
<feature type="domain" description="Fibronectin type III-like" evidence="5">
    <location>
        <begin position="311"/>
        <end position="387"/>
    </location>
</feature>
<evidence type="ECO:0000256" key="4">
    <source>
        <dbReference type="RuleBase" id="RU361161"/>
    </source>
</evidence>
<dbReference type="AlphaFoldDB" id="A0A9D1F5Y9"/>
<dbReference type="GO" id="GO:0004553">
    <property type="term" value="F:hydrolase activity, hydrolyzing O-glycosyl compounds"/>
    <property type="evidence" value="ECO:0007669"/>
    <property type="project" value="InterPro"/>
</dbReference>
<evidence type="ECO:0000256" key="2">
    <source>
        <dbReference type="ARBA" id="ARBA00022801"/>
    </source>
</evidence>
<dbReference type="GO" id="GO:0005975">
    <property type="term" value="P:carbohydrate metabolic process"/>
    <property type="evidence" value="ECO:0007669"/>
    <property type="project" value="InterPro"/>
</dbReference>
<keyword evidence="4" id="KW-0326">Glycosidase</keyword>
<dbReference type="InterPro" id="IPR019800">
    <property type="entry name" value="Glyco_hydro_3_AS"/>
</dbReference>
<sequence>MAKYTLDMDKYAALARQAAAEGCVLLKNEDNTLPLAKNTRVSVFGRIAFTYYKSGTGSGGLVNTTYVTGILDALKKQEDILVNEELVSIYEEWIKDHPFNKGAGWGQEPWSQEEMPLTDDIVAKAASASDAALVVIGRTAGEDQDTKVAEGSYLLTKTEEDMLEKVCRSFSKVAVILNVGNIIDMKWVHTYNPGAVLYVWQGGQEGGDGVFDVLTGKVNPCGKLTDTIAWDINDYPSTKNFGDDFENIYQEDIYVGYRYFETFAKDKVMYPFGFGLSYTTFDIQAKSFEEAGDCIKAHVCVTNTGSCKGKEVIQLYVSAPQGILGKPALELKAYDKTKELLPGESQSLCLCISKASLASYDDGGYTGHKSCFVLEAGTYQIYVGNSVRNTVPAGSFSVKETYVTEALEEALAPVKAFDRFKPVVKDGTFTLGSEPAPLRTIQPLSRRDQEKPADIPYTGDAGYKLADVYDGTIDMDTFIAQLSDEDLTYIIRGEGMCSPKVTPGTAGAFGGLTPSLQHFGIPAGCCADGPSGIRMDCGTTAFAMPNGTCLGCTFNIELVQELYQMEGMELRKNKIDTLLGPGINIHRNPLNGRNFEYISEDPYVTGTMAAAQVKGMGYAGVTGTVKHFACNNQEHHRRFSNAVVSERALREIYLKGFEMSVKDGGAYSIMTAYGGINGIWCAGNYDLNTTILRNQWGFKGLVMTDWWAEMNEEGEKSSFKNTGIMVRSQNDLFMVTQDAENNSMGDTAYEALTQGRTSRGEFQRCAANICHMLMRSPVMDRYLGRTPEDDLEIIGDQEGSFDFGTNVTYHEVGTDTAVDMSEIDTSIGRTEVFGLTMKEFGLYHLTARLKASAGTAELAQLSVSVFYDNHLKGMFNISGADKEWQEQTIDLGPVFGPTHYMKLYFSMSGMELESFRFTKTGDLKNPFEMKED</sequence>
<keyword evidence="2 4" id="KW-0378">Hydrolase</keyword>
<comment type="similarity">
    <text evidence="1 4">Belongs to the glycosyl hydrolase 3 family.</text>
</comment>
<organism evidence="6 7">
    <name type="scientific">Candidatus Scybalocola faecigallinarum</name>
    <dbReference type="NCBI Taxonomy" id="2840941"/>
    <lineage>
        <taxon>Bacteria</taxon>
        <taxon>Bacillati</taxon>
        <taxon>Bacillota</taxon>
        <taxon>Clostridia</taxon>
        <taxon>Lachnospirales</taxon>
        <taxon>Lachnospiraceae</taxon>
        <taxon>Lachnospiraceae incertae sedis</taxon>
        <taxon>Candidatus Scybalocola (ex Gilroy et al. 2021)</taxon>
    </lineage>
</organism>
<evidence type="ECO:0000256" key="1">
    <source>
        <dbReference type="ARBA" id="ARBA00005336"/>
    </source>
</evidence>
<gene>
    <name evidence="6" type="ORF">IAB46_12025</name>
</gene>
<dbReference type="Proteomes" id="UP000823927">
    <property type="component" value="Unassembled WGS sequence"/>
</dbReference>
<dbReference type="PROSITE" id="PS00775">
    <property type="entry name" value="GLYCOSYL_HYDROL_F3"/>
    <property type="match status" value="1"/>
</dbReference>
<dbReference type="InterPro" id="IPR050288">
    <property type="entry name" value="Cellulose_deg_GH3"/>
</dbReference>
<evidence type="ECO:0000256" key="3">
    <source>
        <dbReference type="ARBA" id="ARBA00023277"/>
    </source>
</evidence>
<dbReference type="Pfam" id="PF01915">
    <property type="entry name" value="Glyco_hydro_3_C"/>
    <property type="match status" value="1"/>
</dbReference>
<dbReference type="Gene3D" id="3.20.20.300">
    <property type="entry name" value="Glycoside hydrolase, family 3, N-terminal domain"/>
    <property type="match status" value="1"/>
</dbReference>
<dbReference type="InterPro" id="IPR036881">
    <property type="entry name" value="Glyco_hydro_3_C_sf"/>
</dbReference>
<dbReference type="Pfam" id="PF00933">
    <property type="entry name" value="Glyco_hydro_3"/>
    <property type="match status" value="1"/>
</dbReference>
<evidence type="ECO:0000313" key="6">
    <source>
        <dbReference type="EMBL" id="HIS48258.1"/>
    </source>
</evidence>
<dbReference type="SMART" id="SM01217">
    <property type="entry name" value="Fn3_like"/>
    <property type="match status" value="1"/>
</dbReference>